<dbReference type="RefSeq" id="WP_125421285.1">
    <property type="nucleotide sequence ID" value="NZ_RWIT01000008.1"/>
</dbReference>
<evidence type="ECO:0000313" key="1">
    <source>
        <dbReference type="EMBL" id="RSK47469.1"/>
    </source>
</evidence>
<comment type="caution">
    <text evidence="1">The sequence shown here is derived from an EMBL/GenBank/DDBJ whole genome shotgun (WGS) entry which is preliminary data.</text>
</comment>
<dbReference type="Proteomes" id="UP000273500">
    <property type="component" value="Unassembled WGS sequence"/>
</dbReference>
<keyword evidence="2" id="KW-1185">Reference proteome</keyword>
<dbReference type="InterPro" id="IPR056955">
    <property type="entry name" value="ORC-CDC6-like"/>
</dbReference>
<dbReference type="OrthoDB" id="1489695at2"/>
<proteinExistence type="predicted"/>
<reference evidence="1 2" key="1">
    <citation type="submission" date="2018-12" db="EMBL/GenBank/DDBJ databases">
        <authorList>
            <person name="Feng G."/>
            <person name="Zhu H."/>
        </authorList>
    </citation>
    <scope>NUCLEOTIDE SEQUENCE [LARGE SCALE GENOMIC DNA]</scope>
    <source>
        <strain evidence="1 2">KCTC 12533</strain>
    </source>
</reference>
<dbReference type="AlphaFoldDB" id="A0A3R9P9Z6"/>
<organism evidence="1 2">
    <name type="scientific">Hymenobacter rigui</name>
    <dbReference type="NCBI Taxonomy" id="334424"/>
    <lineage>
        <taxon>Bacteria</taxon>
        <taxon>Pseudomonadati</taxon>
        <taxon>Bacteroidota</taxon>
        <taxon>Cytophagia</taxon>
        <taxon>Cytophagales</taxon>
        <taxon>Hymenobacteraceae</taxon>
        <taxon>Hymenobacter</taxon>
    </lineage>
</organism>
<dbReference type="EMBL" id="RWIT01000008">
    <property type="protein sequence ID" value="RSK47469.1"/>
    <property type="molecule type" value="Genomic_DNA"/>
</dbReference>
<name>A0A3R9P9Z6_9BACT</name>
<gene>
    <name evidence="1" type="ORF">EI291_14505</name>
</gene>
<evidence type="ECO:0000313" key="2">
    <source>
        <dbReference type="Proteomes" id="UP000273500"/>
    </source>
</evidence>
<accession>A0A3R9P9Z6</accession>
<sequence length="636" mass="74413">MTTRLRNPFKVRTSEKIDSDVSFLRIYSPSILDTLIEKQREEKLWNNVLFIRSSPGAGKTSLLRIFEPNTLVALFNNRSQAKLKDLKEYLRKLGVLDNDSIKLLGISLQCTRNYEILEDLPINDVQKKRLFFALLNARIVTATLRGIITLQQKSFPNDLEKITINYKNEHGYFRGLQFPCNGQILYKWAEDIEAKVYAALDSFLPIEKIQPEGHEELFAFNAFSSDNIFYSGNLISERILFMFDDTHKLSVKQRKVLITYIIEQRREHTIWISERLEALSPKENLRSYLKRDYEEINLEEIWQNKESKFRNIVSNVASRRAEASSEDINSFEEHLEEYNNEEAYDENYEAAYAKSIGTIHKIASFNQTHKFDNWITYLEEFEGTKLERAWMARSTEIVVRRHVDNRQLSLDVPFTVNELKSLIASDIKNASEYLISHENNIPYYYGFERLVKLSSFNIDQFLQLSADLYESMLSKSMLSNKIAAKSITLTTSEQEKIIRRVVNQRWKELNILIPYAEPVKKFLTKVQEFAFKETNRTTVPYAPGVTGFAIKAPNNTRLIPDEHWLENERFSGLINVLSTCLSYNLLEKRTIKQGKRGAEAVDVFYLNRWLCMYFKLPLGYGGWRHIKSDELLKWTK</sequence>
<protein>
    <submittedName>
        <fullName evidence="1">Uncharacterized protein</fullName>
    </submittedName>
</protein>
<dbReference type="Pfam" id="PF24389">
    <property type="entry name" value="ORC-CDC6-like"/>
    <property type="match status" value="1"/>
</dbReference>